<feature type="region of interest" description="Disordered" evidence="1">
    <location>
        <begin position="258"/>
        <end position="353"/>
    </location>
</feature>
<feature type="compositionally biased region" description="Low complexity" evidence="1">
    <location>
        <begin position="118"/>
        <end position="131"/>
    </location>
</feature>
<feature type="compositionally biased region" description="Basic and acidic residues" evidence="1">
    <location>
        <begin position="718"/>
        <end position="743"/>
    </location>
</feature>
<proteinExistence type="predicted"/>
<feature type="compositionally biased region" description="Polar residues" evidence="1">
    <location>
        <begin position="172"/>
        <end position="189"/>
    </location>
</feature>
<protein>
    <submittedName>
        <fullName evidence="2">Uncharacterized protein</fullName>
    </submittedName>
</protein>
<reference evidence="2" key="1">
    <citation type="submission" date="2021-01" db="EMBL/GenBank/DDBJ databases">
        <authorList>
            <person name="Kaushik A."/>
        </authorList>
    </citation>
    <scope>NUCLEOTIDE SEQUENCE</scope>
    <source>
        <strain evidence="2">Type strain: AG8-Rh-89/</strain>
    </source>
</reference>
<accession>A0A8H3DED0</accession>
<comment type="caution">
    <text evidence="2">The sequence shown here is derived from an EMBL/GenBank/DDBJ whole genome shotgun (WGS) entry which is preliminary data.</text>
</comment>
<feature type="compositionally biased region" description="Low complexity" evidence="1">
    <location>
        <begin position="585"/>
        <end position="602"/>
    </location>
</feature>
<name>A0A8H3DED0_9AGAM</name>
<evidence type="ECO:0000313" key="3">
    <source>
        <dbReference type="Proteomes" id="UP000663850"/>
    </source>
</evidence>
<dbReference type="EMBL" id="CAJMWZ010006335">
    <property type="protein sequence ID" value="CAE6520163.1"/>
    <property type="molecule type" value="Genomic_DNA"/>
</dbReference>
<dbReference type="Proteomes" id="UP000663850">
    <property type="component" value="Unassembled WGS sequence"/>
</dbReference>
<feature type="compositionally biased region" description="Polar residues" evidence="1">
    <location>
        <begin position="769"/>
        <end position="783"/>
    </location>
</feature>
<feature type="region of interest" description="Disordered" evidence="1">
    <location>
        <begin position="443"/>
        <end position="512"/>
    </location>
</feature>
<feature type="region of interest" description="Disordered" evidence="1">
    <location>
        <begin position="165"/>
        <end position="204"/>
    </location>
</feature>
<evidence type="ECO:0000256" key="1">
    <source>
        <dbReference type="SAM" id="MobiDB-lite"/>
    </source>
</evidence>
<gene>
    <name evidence="2" type="ORF">RDB_LOCUS116692</name>
</gene>
<sequence>MPSVHPFASRSPPPGYHSQFRRGTLVALHASLPGQLSAIAKEYGLPSTSGMCVYLLNADYEPPEEEDEDAIPRRGDERALGPRIGEEPWKMLWAALLKADRDEMMRSYNPNEASSVTGSPASGLALLGGEESPPPDAMLSHKSSVSSFAPRPLKTVAAMKDKDSFKPIPLATSPSGTASTVLSRNPSLATTQSRTSSPTTTLSSSKVNIMPTLPIVGKIEFDIDMRRAPWYETFCNRAHQQMAQRRLPSRVATPMGVLATPAPRSPSPVTLTLPPRARSASPAPGGIGDTMLFPPRSASPSSKFPMHLQLPSNPANRTDRGLLSPKDAMFPTPSSSDEETASPSLGLGLHLSPSSSTVADGTMMDVIPEGGYTALSDDEQDQDLLQPGRDPLGDVFPEDETWDVSTRAVKGIEDLPLPEDDEEDVASSDPAAEVVQLWNEHNRPGISLAPPPPAAKFARPSDPSAVVFPKPAPARQRSESIKRPPPLKLDEQEELKEEQGQTEIVVTGEDGEDWNWRSSEHVRKDRLDELEKALAQLSPRILEPPPPDFERPRSPGLHHRMLSGGTLRAGAARPDPHAPLFMNGTSTPNTPRSPRTPPMTSESRIRMQNQHKLDLTNLPPPGTAPPRPRRPQTPVALNSPPFEESPPVPSHQRSRFSMDSNGGDEVVGLAAPNRERANSIMSVKGIKKLWRGRNSTQNLNGLANGNRDSQLPVNVGQHKRDSSNSGKDPFHFDQDAKDKEGKPVTKSILKKWSTKPNDPRLSPKGGNSARGSISSMNTLTNGGLQAMESGRPSFEMVVPDAQQQQS</sequence>
<evidence type="ECO:0000313" key="2">
    <source>
        <dbReference type="EMBL" id="CAE6520163.1"/>
    </source>
</evidence>
<feature type="region of interest" description="Disordered" evidence="1">
    <location>
        <begin position="696"/>
        <end position="806"/>
    </location>
</feature>
<organism evidence="2 3">
    <name type="scientific">Rhizoctonia solani</name>
    <dbReference type="NCBI Taxonomy" id="456999"/>
    <lineage>
        <taxon>Eukaryota</taxon>
        <taxon>Fungi</taxon>
        <taxon>Dikarya</taxon>
        <taxon>Basidiomycota</taxon>
        <taxon>Agaricomycotina</taxon>
        <taxon>Agaricomycetes</taxon>
        <taxon>Cantharellales</taxon>
        <taxon>Ceratobasidiaceae</taxon>
        <taxon>Rhizoctonia</taxon>
    </lineage>
</organism>
<feature type="compositionally biased region" description="Low complexity" evidence="1">
    <location>
        <begin position="274"/>
        <end position="284"/>
    </location>
</feature>
<feature type="region of interest" description="Disordered" evidence="1">
    <location>
        <begin position="536"/>
        <end position="675"/>
    </location>
</feature>
<dbReference type="AlphaFoldDB" id="A0A8H3DED0"/>
<feature type="compositionally biased region" description="Low complexity" evidence="1">
    <location>
        <begin position="342"/>
        <end position="353"/>
    </location>
</feature>
<feature type="region of interest" description="Disordered" evidence="1">
    <location>
        <begin position="109"/>
        <end position="145"/>
    </location>
</feature>
<feature type="region of interest" description="Disordered" evidence="1">
    <location>
        <begin position="382"/>
        <end position="406"/>
    </location>
</feature>
<feature type="compositionally biased region" description="Polar residues" evidence="1">
    <location>
        <begin position="696"/>
        <end position="712"/>
    </location>
</feature>
<feature type="compositionally biased region" description="Low complexity" evidence="1">
    <location>
        <begin position="190"/>
        <end position="204"/>
    </location>
</feature>